<protein>
    <submittedName>
        <fullName evidence="5">Glycoside hydrolase family 97 catalytic domain-containing protein</fullName>
    </submittedName>
</protein>
<dbReference type="SUPFAM" id="SSF51445">
    <property type="entry name" value="(Trans)glycosidases"/>
    <property type="match status" value="1"/>
</dbReference>
<feature type="region of interest" description="Disordered" evidence="3">
    <location>
        <begin position="745"/>
        <end position="771"/>
    </location>
</feature>
<dbReference type="EMBL" id="JBHMBS010000008">
    <property type="protein sequence ID" value="MFB9677602.1"/>
    <property type="molecule type" value="Genomic_DNA"/>
</dbReference>
<dbReference type="Gene3D" id="2.60.120.1060">
    <property type="entry name" value="NPCBM/NEW2 domain"/>
    <property type="match status" value="1"/>
</dbReference>
<dbReference type="InterPro" id="IPR029486">
    <property type="entry name" value="GH97_N"/>
</dbReference>
<evidence type="ECO:0000256" key="2">
    <source>
        <dbReference type="ARBA" id="ARBA00023295"/>
    </source>
</evidence>
<feature type="region of interest" description="Disordered" evidence="3">
    <location>
        <begin position="685"/>
        <end position="714"/>
    </location>
</feature>
<dbReference type="InterPro" id="IPR013780">
    <property type="entry name" value="Glyco_hydro_b"/>
</dbReference>
<proteinExistence type="predicted"/>
<evidence type="ECO:0000259" key="4">
    <source>
        <dbReference type="SMART" id="SM00776"/>
    </source>
</evidence>
<dbReference type="RefSeq" id="WP_344743482.1">
    <property type="nucleotide sequence ID" value="NZ_BAAAWW010000026.1"/>
</dbReference>
<dbReference type="Gene3D" id="2.60.40.1180">
    <property type="entry name" value="Golgi alpha-mannosidase II"/>
    <property type="match status" value="1"/>
</dbReference>
<keyword evidence="6" id="KW-1185">Reference proteome</keyword>
<feature type="region of interest" description="Disordered" evidence="3">
    <location>
        <begin position="876"/>
        <end position="902"/>
    </location>
</feature>
<comment type="caution">
    <text evidence="5">The sequence shown here is derived from an EMBL/GenBank/DDBJ whole genome shotgun (WGS) entry which is preliminary data.</text>
</comment>
<dbReference type="PANTHER" id="PTHR35803">
    <property type="entry name" value="GLUCAN 1,4-ALPHA-GLUCOSIDASE SUSB-RELATED"/>
    <property type="match status" value="1"/>
</dbReference>
<name>A0ABV5TEP6_9ACTN</name>
<dbReference type="InterPro" id="IPR019563">
    <property type="entry name" value="GH97_catalytic"/>
</dbReference>
<accession>A0ABV5TEP6</accession>
<evidence type="ECO:0000256" key="1">
    <source>
        <dbReference type="ARBA" id="ARBA00022801"/>
    </source>
</evidence>
<dbReference type="InterPro" id="IPR013222">
    <property type="entry name" value="Glyco_hyd_98_carb-bd"/>
</dbReference>
<dbReference type="InterPro" id="IPR052720">
    <property type="entry name" value="Glycosyl_hydrolase_97"/>
</dbReference>
<dbReference type="InterPro" id="IPR014718">
    <property type="entry name" value="GH-type_carb-bd"/>
</dbReference>
<dbReference type="Gene3D" id="2.70.98.10">
    <property type="match status" value="1"/>
</dbReference>
<gene>
    <name evidence="5" type="ORF">ACFFRH_19145</name>
</gene>
<reference evidence="5 6" key="1">
    <citation type="submission" date="2024-09" db="EMBL/GenBank/DDBJ databases">
        <authorList>
            <person name="Sun Q."/>
            <person name="Mori K."/>
        </authorList>
    </citation>
    <scope>NUCLEOTIDE SEQUENCE [LARGE SCALE GENOMIC DNA]</scope>
    <source>
        <strain evidence="5 6">JCM 3028</strain>
    </source>
</reference>
<sequence>MTDEVRSRPATNAGPVDARVENTGTGVRLTVTRREEVVLDRVRLGFVLDGTELGTADAELVRVSERTVRDRFRARSGKSVGEHEYEHREIVYAFREAAGVEWRVILRVARDGVAIRYALPALDGTARVTGDRTAVTLPAGSRSWVLDYQTWYETPRFGVDSAELAGGAYGLPFLVRVDETNHVLITESGIDGRFAGAHVEAEEFEDGGPTLRFALADESVEVTRGVVTPWRVFLVGPLAELVSSLLVDELAPAASPELEEAAWVRPGRAAWSWWSDFYSGAQLDKQKHFVDVAADLGWEHLLIDCGWEETWVPEIVSYAGSRGVQVHLWTIWRDLNSPEDLRKLALWRSWGVAGIKVDFMESESKDRYRWYDTILAETARLGLMVNFHGSVIPRGWGRTFPQVIGYEAIRGAEYYVFFENQALTAAHNVIQPFTRNVVGGMDATPVAFGAANRTTSDGHELGLSVAFECGITHFADHVDAYAGRPLAARFLAEQAPYWAETVLLAGDPDSHAVVARRSGDRWFVGGIATGEARTIRVPLDALGVGTDAQVWIVGDASPLTGEVPATGLAEKAGRTAATGLAETTTTAGEAIDVEVARDGGFVAIVAPAGTELFRAGPRPRQAVPAVYPAVAEVGADGIASITTDADVRLRLPPGWSAGRVGGTGWAVRPDASLRPGRLGVVTVERDGEGLDSGDGRSQDHGYDLGEGDREGGGRVPVVSHVRVVRPLTPGDHALSDLPMIAFVNDDGPVERDQSNGAGNPGDGRPMRVAGRGFERGLGTAPYSEARFHLGGRVETFTGAVGVDDESTGVARVGVLGDGRELFTAVVEAGEPVTDFSVDVRGVRTLCLRSETATPFPRGETDTPDDAGVHVDWVDTTLRVPPTGPLPADDAAPVTPRRRTPSR</sequence>
<dbReference type="Gene3D" id="3.20.20.70">
    <property type="entry name" value="Aldolase class I"/>
    <property type="match status" value="1"/>
</dbReference>
<evidence type="ECO:0000313" key="5">
    <source>
        <dbReference type="EMBL" id="MFB9677602.1"/>
    </source>
</evidence>
<evidence type="ECO:0000313" key="6">
    <source>
        <dbReference type="Proteomes" id="UP001589610"/>
    </source>
</evidence>
<dbReference type="Pfam" id="PF08305">
    <property type="entry name" value="NPCBM"/>
    <property type="match status" value="1"/>
</dbReference>
<evidence type="ECO:0000256" key="3">
    <source>
        <dbReference type="SAM" id="MobiDB-lite"/>
    </source>
</evidence>
<dbReference type="InterPro" id="IPR013785">
    <property type="entry name" value="Aldolase_TIM"/>
</dbReference>
<dbReference type="GO" id="GO:0016787">
    <property type="term" value="F:hydrolase activity"/>
    <property type="evidence" value="ECO:0007669"/>
    <property type="project" value="UniProtKB-KW"/>
</dbReference>
<feature type="compositionally biased region" description="Basic and acidic residues" evidence="3">
    <location>
        <begin position="685"/>
        <end position="712"/>
    </location>
</feature>
<dbReference type="SMART" id="SM00776">
    <property type="entry name" value="NPCBM"/>
    <property type="match status" value="1"/>
</dbReference>
<dbReference type="InterPro" id="IPR008979">
    <property type="entry name" value="Galactose-bd-like_sf"/>
</dbReference>
<dbReference type="Pfam" id="PF10566">
    <property type="entry name" value="Glyco_hydro_97"/>
    <property type="match status" value="1"/>
</dbReference>
<organism evidence="5 6">
    <name type="scientific">Streptosporangium vulgare</name>
    <dbReference type="NCBI Taxonomy" id="46190"/>
    <lineage>
        <taxon>Bacteria</taxon>
        <taxon>Bacillati</taxon>
        <taxon>Actinomycetota</taxon>
        <taxon>Actinomycetes</taxon>
        <taxon>Streptosporangiales</taxon>
        <taxon>Streptosporangiaceae</taxon>
        <taxon>Streptosporangium</taxon>
    </lineage>
</organism>
<feature type="domain" description="Glycosyl hydrolase family 98 putative carbohydrate-binding module" evidence="4">
    <location>
        <begin position="728"/>
        <end position="879"/>
    </location>
</feature>
<dbReference type="InterPro" id="IPR029483">
    <property type="entry name" value="GH97_C"/>
</dbReference>
<dbReference type="SUPFAM" id="SSF49785">
    <property type="entry name" value="Galactose-binding domain-like"/>
    <property type="match status" value="1"/>
</dbReference>
<dbReference type="PANTHER" id="PTHR35803:SF2">
    <property type="entry name" value="RETAINING ALPHA-GALACTOSIDASE"/>
    <property type="match status" value="1"/>
</dbReference>
<keyword evidence="2" id="KW-0326">Glycosidase</keyword>
<dbReference type="InterPro" id="IPR017853">
    <property type="entry name" value="GH"/>
</dbReference>
<dbReference type="InterPro" id="IPR038637">
    <property type="entry name" value="NPCBM_sf"/>
</dbReference>
<dbReference type="Pfam" id="PF14509">
    <property type="entry name" value="GH97_C"/>
    <property type="match status" value="1"/>
</dbReference>
<keyword evidence="1 5" id="KW-0378">Hydrolase</keyword>
<dbReference type="Proteomes" id="UP001589610">
    <property type="component" value="Unassembled WGS sequence"/>
</dbReference>
<dbReference type="Pfam" id="PF14508">
    <property type="entry name" value="GH97_N"/>
    <property type="match status" value="1"/>
</dbReference>